<feature type="transmembrane region" description="Helical" evidence="1">
    <location>
        <begin position="16"/>
        <end position="34"/>
    </location>
</feature>
<dbReference type="EMBL" id="FNUS01000006">
    <property type="protein sequence ID" value="SEG51174.1"/>
    <property type="molecule type" value="Genomic_DNA"/>
</dbReference>
<evidence type="ECO:0000256" key="1">
    <source>
        <dbReference type="SAM" id="Phobius"/>
    </source>
</evidence>
<name>A0A1H6ASM4_9FLAO</name>
<dbReference type="AlphaFoldDB" id="A0A1H6ASM4"/>
<organism evidence="2 3">
    <name type="scientific">Halpernia humi</name>
    <dbReference type="NCBI Taxonomy" id="493375"/>
    <lineage>
        <taxon>Bacteria</taxon>
        <taxon>Pseudomonadati</taxon>
        <taxon>Bacteroidota</taxon>
        <taxon>Flavobacteriia</taxon>
        <taxon>Flavobacteriales</taxon>
        <taxon>Weeksellaceae</taxon>
        <taxon>Chryseobacterium group</taxon>
        <taxon>Halpernia</taxon>
    </lineage>
</organism>
<accession>A0A1H6ASM4</accession>
<keyword evidence="1" id="KW-0812">Transmembrane</keyword>
<evidence type="ECO:0000313" key="3">
    <source>
        <dbReference type="Proteomes" id="UP000236738"/>
    </source>
</evidence>
<feature type="transmembrane region" description="Helical" evidence="1">
    <location>
        <begin position="54"/>
        <end position="74"/>
    </location>
</feature>
<dbReference type="Proteomes" id="UP000236738">
    <property type="component" value="Unassembled WGS sequence"/>
</dbReference>
<keyword evidence="3" id="KW-1185">Reference proteome</keyword>
<reference evidence="3" key="1">
    <citation type="submission" date="2016-10" db="EMBL/GenBank/DDBJ databases">
        <authorList>
            <person name="Varghese N."/>
            <person name="Submissions S."/>
        </authorList>
    </citation>
    <scope>NUCLEOTIDE SEQUENCE [LARGE SCALE GENOMIC DNA]</scope>
    <source>
        <strain evidence="3">DSM 21580</strain>
    </source>
</reference>
<protein>
    <submittedName>
        <fullName evidence="2">Uncharacterized protein</fullName>
    </submittedName>
</protein>
<sequence length="186" mass="22486">MILDFKNNIWQSTSRILLFVIIILIVALINFDFYNSFQNFDFLYQKNYSNNNNFYLLLILVAFLTSILITNSLFEKKYIFKLSNLLIALLFFLFLLPMFIFLSFQFSLNSNLDFLLKKKIEKVERKSFIDEGDSRTYQYIIEKDTLYYSNYNLYGNKDKSEHNNLLNGEIYKTLLRKNYFIKFNRK</sequence>
<keyword evidence="1" id="KW-0472">Membrane</keyword>
<feature type="transmembrane region" description="Helical" evidence="1">
    <location>
        <begin position="86"/>
        <end position="108"/>
    </location>
</feature>
<keyword evidence="1" id="KW-1133">Transmembrane helix</keyword>
<proteinExistence type="predicted"/>
<gene>
    <name evidence="2" type="ORF">SAMN05421847_2575</name>
</gene>
<evidence type="ECO:0000313" key="2">
    <source>
        <dbReference type="EMBL" id="SEG51174.1"/>
    </source>
</evidence>